<reference evidence="3 4" key="1">
    <citation type="submission" date="2019-10" db="EMBL/GenBank/DDBJ databases">
        <title>Deinococcus sp. isolated from soil.</title>
        <authorList>
            <person name="Li Y."/>
            <person name="Wang J."/>
        </authorList>
    </citation>
    <scope>NUCLEOTIDE SEQUENCE [LARGE SCALE GENOMIC DNA]</scope>
    <source>
        <strain evidence="3 4">SDU3-2</strain>
    </source>
</reference>
<dbReference type="AlphaFoldDB" id="A0A7X1NTE7"/>
<dbReference type="InterPro" id="IPR011152">
    <property type="entry name" value="Pesterase_MJ0912"/>
</dbReference>
<dbReference type="PANTHER" id="PTHR42850">
    <property type="entry name" value="METALLOPHOSPHOESTERASE"/>
    <property type="match status" value="1"/>
</dbReference>
<dbReference type="InterPro" id="IPR050126">
    <property type="entry name" value="Ap4A_hydrolase"/>
</dbReference>
<evidence type="ECO:0000259" key="2">
    <source>
        <dbReference type="Pfam" id="PF12850"/>
    </source>
</evidence>
<comment type="similarity">
    <text evidence="1">Belongs to the metallophosphoesterase superfamily. YfcE family.</text>
</comment>
<dbReference type="InterPro" id="IPR024654">
    <property type="entry name" value="Calcineurin-like_PHP_lpxH"/>
</dbReference>
<evidence type="ECO:0000313" key="3">
    <source>
        <dbReference type="EMBL" id="MPY65477.1"/>
    </source>
</evidence>
<proteinExistence type="inferred from homology"/>
<organism evidence="3 4">
    <name type="scientific">Deinococcus terrestris</name>
    <dbReference type="NCBI Taxonomy" id="2651870"/>
    <lineage>
        <taxon>Bacteria</taxon>
        <taxon>Thermotogati</taxon>
        <taxon>Deinococcota</taxon>
        <taxon>Deinococci</taxon>
        <taxon>Deinococcales</taxon>
        <taxon>Deinococcaceae</taxon>
        <taxon>Deinococcus</taxon>
    </lineage>
</organism>
<evidence type="ECO:0000313" key="4">
    <source>
        <dbReference type="Proteomes" id="UP000484842"/>
    </source>
</evidence>
<dbReference type="GO" id="GO:0005737">
    <property type="term" value="C:cytoplasm"/>
    <property type="evidence" value="ECO:0007669"/>
    <property type="project" value="TreeGrafter"/>
</dbReference>
<dbReference type="Proteomes" id="UP000484842">
    <property type="component" value="Unassembled WGS sequence"/>
</dbReference>
<feature type="domain" description="Calcineurin-like phosphoesterase" evidence="2">
    <location>
        <begin position="1"/>
        <end position="178"/>
    </location>
</feature>
<accession>A0A7X1NTE7</accession>
<sequence>MRLAILTDVHGNRFALEAVLEDLRSASPDAVHNLGDTVWGMADPAGAWSMQREHAPPSVRGNTDEFFLADPAELEAETRAYREFLEGQLGGTPAELSALPLTATVGEGEVLLAHGSPADAWEALFALPEGERLARVRDWPGVRVVVVGHTHTEAVWTRGGVTFVNAGAVSRQKDGDPTARWVLLERRAGVWNVTFRRVPYDTGAAAEWAEAHAPDGGAEAYMVRTGLRP</sequence>
<comment type="caution">
    <text evidence="3">The sequence shown here is derived from an EMBL/GenBank/DDBJ whole genome shotgun (WGS) entry which is preliminary data.</text>
</comment>
<dbReference type="Gene3D" id="3.60.21.10">
    <property type="match status" value="1"/>
</dbReference>
<dbReference type="SUPFAM" id="SSF56300">
    <property type="entry name" value="Metallo-dependent phosphatases"/>
    <property type="match status" value="1"/>
</dbReference>
<keyword evidence="4" id="KW-1185">Reference proteome</keyword>
<dbReference type="Pfam" id="PF12850">
    <property type="entry name" value="Metallophos_2"/>
    <property type="match status" value="1"/>
</dbReference>
<dbReference type="InterPro" id="IPR029052">
    <property type="entry name" value="Metallo-depent_PP-like"/>
</dbReference>
<name>A0A7X1NTE7_9DEIO</name>
<dbReference type="PIRSF" id="PIRSF000883">
    <property type="entry name" value="Pesterase_MJ0912"/>
    <property type="match status" value="1"/>
</dbReference>
<protein>
    <submittedName>
        <fullName evidence="3">Metallophosphoesterase family protein</fullName>
    </submittedName>
</protein>
<evidence type="ECO:0000256" key="1">
    <source>
        <dbReference type="ARBA" id="ARBA00008950"/>
    </source>
</evidence>
<dbReference type="EMBL" id="WBSL01000001">
    <property type="protein sequence ID" value="MPY65477.1"/>
    <property type="molecule type" value="Genomic_DNA"/>
</dbReference>
<dbReference type="RefSeq" id="WP_152868504.1">
    <property type="nucleotide sequence ID" value="NZ_WBSL01000001.1"/>
</dbReference>
<dbReference type="PANTHER" id="PTHR42850:SF2">
    <property type="entry name" value="BLL5683 PROTEIN"/>
    <property type="match status" value="1"/>
</dbReference>
<dbReference type="CDD" id="cd00838">
    <property type="entry name" value="MPP_superfamily"/>
    <property type="match status" value="1"/>
</dbReference>
<dbReference type="GO" id="GO:0016791">
    <property type="term" value="F:phosphatase activity"/>
    <property type="evidence" value="ECO:0007669"/>
    <property type="project" value="TreeGrafter"/>
</dbReference>
<gene>
    <name evidence="3" type="ORF">F8S09_02060</name>
</gene>